<organism evidence="1 2">
    <name type="scientific">Kribbella steppae</name>
    <dbReference type="NCBI Taxonomy" id="2512223"/>
    <lineage>
        <taxon>Bacteria</taxon>
        <taxon>Bacillati</taxon>
        <taxon>Actinomycetota</taxon>
        <taxon>Actinomycetes</taxon>
        <taxon>Propionibacteriales</taxon>
        <taxon>Kribbellaceae</taxon>
        <taxon>Kribbella</taxon>
    </lineage>
</organism>
<sequence>MWLRWILAGVGISLIRFLPPRLEAKPTVNWPATVRWESVIPVAVWLVLSCEAPLAPEGE</sequence>
<protein>
    <submittedName>
        <fullName evidence="1">Uncharacterized protein</fullName>
    </submittedName>
</protein>
<gene>
    <name evidence="1" type="ORF">EV652_104273</name>
</gene>
<dbReference type="Proteomes" id="UP000294508">
    <property type="component" value="Unassembled WGS sequence"/>
</dbReference>
<reference evidence="1 2" key="1">
    <citation type="journal article" date="2015" name="Stand. Genomic Sci.">
        <title>Genomic Encyclopedia of Bacterial and Archaeal Type Strains, Phase III: the genomes of soil and plant-associated and newly described type strains.</title>
        <authorList>
            <person name="Whitman W.B."/>
            <person name="Woyke T."/>
            <person name="Klenk H.P."/>
            <person name="Zhou Y."/>
            <person name="Lilburn T.G."/>
            <person name="Beck B.J."/>
            <person name="De Vos P."/>
            <person name="Vandamme P."/>
            <person name="Eisen J.A."/>
            <person name="Garrity G."/>
            <person name="Hugenholtz P."/>
            <person name="Kyrpides N.C."/>
        </authorList>
    </citation>
    <scope>NUCLEOTIDE SEQUENCE [LARGE SCALE GENOMIC DNA]</scope>
    <source>
        <strain evidence="1 2">VKM Ac-2572</strain>
    </source>
</reference>
<comment type="caution">
    <text evidence="1">The sequence shown here is derived from an EMBL/GenBank/DDBJ whole genome shotgun (WGS) entry which is preliminary data.</text>
</comment>
<dbReference type="RefSeq" id="WP_199238166.1">
    <property type="nucleotide sequence ID" value="NZ_SLWN01000004.1"/>
</dbReference>
<accession>A0A4R2HNP9</accession>
<keyword evidence="2" id="KW-1185">Reference proteome</keyword>
<evidence type="ECO:0000313" key="2">
    <source>
        <dbReference type="Proteomes" id="UP000294508"/>
    </source>
</evidence>
<proteinExistence type="predicted"/>
<name>A0A4R2HNP9_9ACTN</name>
<evidence type="ECO:0000313" key="1">
    <source>
        <dbReference type="EMBL" id="TCO32667.1"/>
    </source>
</evidence>
<dbReference type="AlphaFoldDB" id="A0A4R2HNP9"/>
<dbReference type="EMBL" id="SLWN01000004">
    <property type="protein sequence ID" value="TCO32667.1"/>
    <property type="molecule type" value="Genomic_DNA"/>
</dbReference>